<protein>
    <submittedName>
        <fullName evidence="1">Uncharacterized protein</fullName>
    </submittedName>
</protein>
<dbReference type="AlphaFoldDB" id="A0A6C0ITE5"/>
<evidence type="ECO:0000313" key="1">
    <source>
        <dbReference type="EMBL" id="QHT96478.1"/>
    </source>
</evidence>
<reference evidence="1" key="1">
    <citation type="journal article" date="2020" name="Nature">
        <title>Giant virus diversity and host interactions through global metagenomics.</title>
        <authorList>
            <person name="Schulz F."/>
            <person name="Roux S."/>
            <person name="Paez-Espino D."/>
            <person name="Jungbluth S."/>
            <person name="Walsh D.A."/>
            <person name="Denef V.J."/>
            <person name="McMahon K.D."/>
            <person name="Konstantinidis K.T."/>
            <person name="Eloe-Fadrosh E.A."/>
            <person name="Kyrpides N.C."/>
            <person name="Woyke T."/>
        </authorList>
    </citation>
    <scope>NUCLEOTIDE SEQUENCE</scope>
    <source>
        <strain evidence="1">GVMAG-M-3300024302-11</strain>
    </source>
</reference>
<proteinExistence type="predicted"/>
<accession>A0A6C0ITE5</accession>
<name>A0A6C0ITE5_9ZZZZ</name>
<sequence>MSKCYINNCPFYVYLDSNRCSVHFKEHNGITKFISKQDLFNKYNLITQHETCNESYNLNIIDIIKKIPNNNPNKIIETIKQYLETINKKYINANLALIICNNFTMNHLIHYVYPLVRDYWNINENHSQLAICYYNTEYEYYSENIVFEENNIKFKLRKSYSQVIRLK</sequence>
<organism evidence="1">
    <name type="scientific">viral metagenome</name>
    <dbReference type="NCBI Taxonomy" id="1070528"/>
    <lineage>
        <taxon>unclassified sequences</taxon>
        <taxon>metagenomes</taxon>
        <taxon>organismal metagenomes</taxon>
    </lineage>
</organism>
<dbReference type="EMBL" id="MN740257">
    <property type="protein sequence ID" value="QHT96478.1"/>
    <property type="molecule type" value="Genomic_DNA"/>
</dbReference>